<dbReference type="EMBL" id="CP115921">
    <property type="protein sequence ID" value="XCD17706.2"/>
    <property type="molecule type" value="Genomic_DNA"/>
</dbReference>
<name>A0AAU8BP35_9VIBR</name>
<protein>
    <submittedName>
        <fullName evidence="2">DUF1989 domain-containing protein</fullName>
    </submittedName>
</protein>
<dbReference type="RefSeq" id="WP_367357786.1">
    <property type="nucleotide sequence ID" value="NZ_CP115921.1"/>
</dbReference>
<feature type="domain" description="DUF1989" evidence="1">
    <location>
        <begin position="39"/>
        <end position="212"/>
    </location>
</feature>
<reference evidence="2" key="1">
    <citation type="submission" date="2023-01" db="EMBL/GenBank/DDBJ databases">
        <title>Vibrio sp. CB1-14 genome sequencing.</title>
        <authorList>
            <person name="Otstavnykh N."/>
            <person name="Isaeva M."/>
            <person name="Meleshko D."/>
        </authorList>
    </citation>
    <scope>NUCLEOTIDE SEQUENCE</scope>
    <source>
        <strain evidence="2">CB1-14</strain>
    </source>
</reference>
<proteinExistence type="predicted"/>
<dbReference type="InterPro" id="IPR018959">
    <property type="entry name" value="DUF1989"/>
</dbReference>
<gene>
    <name evidence="2" type="ORF">PG915_20650</name>
</gene>
<dbReference type="PANTHER" id="PTHR31527:SF0">
    <property type="entry name" value="RE64534P"/>
    <property type="match status" value="1"/>
</dbReference>
<accession>A0AAU8BP35</accession>
<dbReference type="AlphaFoldDB" id="A0AAU8BP35"/>
<dbReference type="Pfam" id="PF09347">
    <property type="entry name" value="DUF1989"/>
    <property type="match status" value="1"/>
</dbReference>
<dbReference type="KEGG" id="vck:PG915_20650"/>
<evidence type="ECO:0000313" key="2">
    <source>
        <dbReference type="EMBL" id="XCD17706.2"/>
    </source>
</evidence>
<dbReference type="PANTHER" id="PTHR31527">
    <property type="entry name" value="RE64534P"/>
    <property type="match status" value="1"/>
</dbReference>
<evidence type="ECO:0000259" key="1">
    <source>
        <dbReference type="Pfam" id="PF09347"/>
    </source>
</evidence>
<organism evidence="2">
    <name type="scientific">Vibrio chaetopteri</name>
    <dbReference type="NCBI Taxonomy" id="3016528"/>
    <lineage>
        <taxon>Bacteria</taxon>
        <taxon>Pseudomonadati</taxon>
        <taxon>Pseudomonadota</taxon>
        <taxon>Gammaproteobacteria</taxon>
        <taxon>Vibrionales</taxon>
        <taxon>Vibrionaceae</taxon>
        <taxon>Vibrio</taxon>
    </lineage>
</organism>
<sequence length="249" mass="27724">MSKTVTKQSGMLMGTPIASKYLEMTEKRDQLRSVSKGYIERHSGKAFKVSKGQVFRIIQSDGPQIGDVWVFNQHDRTEHFMGHTTFLYEGAYLAQYSQLWSCMPNVRPMATMLVEHSGNPTLPENFHNHVALGGHCTQAQWEMLSGVKGHNSCHDNGIQAVSEYGMGEQDIIHDNFMVFQPSFIQMDGSGDSMPSQSNPGDYVEFVADMDLLVAVSACPVGDYSVPMTEPEKVNAKGLGYEILEWCEAD</sequence>